<keyword evidence="2" id="KW-0472">Membrane</keyword>
<proteinExistence type="predicted"/>
<dbReference type="OrthoDB" id="7699970at2"/>
<dbReference type="STRING" id="29421.B2M20_10670"/>
<keyword evidence="3" id="KW-0732">Signal</keyword>
<comment type="caution">
    <text evidence="4">The sequence shown here is derived from an EMBL/GenBank/DDBJ whole genome shotgun (WGS) entry which is preliminary data.</text>
</comment>
<organism evidence="4 5">
    <name type="scientific">Nitrobacter vulgaris</name>
    <dbReference type="NCBI Taxonomy" id="29421"/>
    <lineage>
        <taxon>Bacteria</taxon>
        <taxon>Pseudomonadati</taxon>
        <taxon>Pseudomonadota</taxon>
        <taxon>Alphaproteobacteria</taxon>
        <taxon>Hyphomicrobiales</taxon>
        <taxon>Nitrobacteraceae</taxon>
        <taxon>Nitrobacter</taxon>
    </lineage>
</organism>
<keyword evidence="5" id="KW-1185">Reference proteome</keyword>
<name>A0A1V4HYC6_NITVU</name>
<dbReference type="EMBL" id="MWPQ01000040">
    <property type="protein sequence ID" value="OPH82967.1"/>
    <property type="molecule type" value="Genomic_DNA"/>
</dbReference>
<evidence type="ECO:0000313" key="5">
    <source>
        <dbReference type="Proteomes" id="UP000189940"/>
    </source>
</evidence>
<evidence type="ECO:0000256" key="3">
    <source>
        <dbReference type="SAM" id="SignalP"/>
    </source>
</evidence>
<dbReference type="Proteomes" id="UP000189940">
    <property type="component" value="Unassembled WGS sequence"/>
</dbReference>
<feature type="signal peptide" evidence="3">
    <location>
        <begin position="1"/>
        <end position="19"/>
    </location>
</feature>
<dbReference type="AlphaFoldDB" id="A0A1V4HYC6"/>
<gene>
    <name evidence="4" type="ORF">B2M20_10670</name>
</gene>
<reference evidence="4 5" key="1">
    <citation type="submission" date="2017-02" db="EMBL/GenBank/DDBJ databases">
        <title>Genome sequence of the nitrite-oxidizing bacterium Nitrobacter vulgaris strain Ab1.</title>
        <authorList>
            <person name="Mellbye B.L."/>
            <person name="Davis E.W."/>
            <person name="Spieck E."/>
            <person name="Chang J.H."/>
            <person name="Bottomley P.J."/>
            <person name="Sayavedra-Soto L.A."/>
        </authorList>
    </citation>
    <scope>NUCLEOTIDE SEQUENCE [LARGE SCALE GENOMIC DNA]</scope>
    <source>
        <strain evidence="4 5">Ab1</strain>
    </source>
</reference>
<evidence type="ECO:0000256" key="2">
    <source>
        <dbReference type="SAM" id="Phobius"/>
    </source>
</evidence>
<feature type="chain" id="PRO_5012144006" description="Protein BatD" evidence="3">
    <location>
        <begin position="20"/>
        <end position="462"/>
    </location>
</feature>
<dbReference type="PANTHER" id="PTHR40940:SF1">
    <property type="entry name" value="PROTEIN BATD"/>
    <property type="match status" value="1"/>
</dbReference>
<dbReference type="PANTHER" id="PTHR40940">
    <property type="entry name" value="PROTEIN BATD-RELATED"/>
    <property type="match status" value="1"/>
</dbReference>
<dbReference type="RefSeq" id="WP_079446997.1">
    <property type="nucleotide sequence ID" value="NZ_MWPQ01000040.1"/>
</dbReference>
<feature type="region of interest" description="Disordered" evidence="1">
    <location>
        <begin position="431"/>
        <end position="462"/>
    </location>
</feature>
<keyword evidence="2" id="KW-0812">Transmembrane</keyword>
<accession>A0A1V4HYC6</accession>
<evidence type="ECO:0000313" key="4">
    <source>
        <dbReference type="EMBL" id="OPH82967.1"/>
    </source>
</evidence>
<feature type="transmembrane region" description="Helical" evidence="2">
    <location>
        <begin position="300"/>
        <end position="321"/>
    </location>
</feature>
<keyword evidence="2" id="KW-1133">Transmembrane helix</keyword>
<sequence length="462" mass="50716">MRTLAAFALFALSVANADAQQTVATEPIVRAKLDPATVVVGQSATLTLDVLVPNYMTKPPVLPAFQIRNAVTHDGSTINMSEQVDGVSFAGVRYEFLLYPQEPGAYAISERSMTVTYAVDPPDSRETVVRIPSLSFQAVIPDAAQALDPFVSAQRLVVHQEIKPSSDHLKVGDSVVRTVTIEADGTPAMLLPPLPLVRSPVAEAYPAQPEFQDKYDSRTGVLVSRRIDQVTHMLQQSGQFSLPAIDIGWWNVGAGKVETAHLDAMSFQVVANPAAQGTISDGARARWNWSAVRDGIAEHWLLAALIATAFAVIAWFAPAAARSITAAYQQRRKTYLQSEAWSFRRLRRVAGSGDARTVYFAMLDWLQRFEPVASDRTIKAFKAAAADPVLDSEIGSIEQQLFASHRNAGEWSSRRLLWRVGAARRNLRRQVASRGAKRQLPQHINPMGIPKASTESWRKPAR</sequence>
<dbReference type="InterPro" id="IPR025738">
    <property type="entry name" value="BatD"/>
</dbReference>
<evidence type="ECO:0000256" key="1">
    <source>
        <dbReference type="SAM" id="MobiDB-lite"/>
    </source>
</evidence>
<evidence type="ECO:0008006" key="6">
    <source>
        <dbReference type="Google" id="ProtNLM"/>
    </source>
</evidence>
<dbReference type="Pfam" id="PF13584">
    <property type="entry name" value="BatD"/>
    <property type="match status" value="1"/>
</dbReference>
<protein>
    <recommendedName>
        <fullName evidence="6">Protein BatD</fullName>
    </recommendedName>
</protein>